<proteinExistence type="predicted"/>
<dbReference type="AlphaFoldDB" id="A0A1M7MB89"/>
<dbReference type="EMBL" id="FRCY01000004">
    <property type="protein sequence ID" value="SHM88093.1"/>
    <property type="molecule type" value="Genomic_DNA"/>
</dbReference>
<protein>
    <submittedName>
        <fullName evidence="1">Uncharacterized protein</fullName>
    </submittedName>
</protein>
<dbReference type="Proteomes" id="UP000184513">
    <property type="component" value="Unassembled WGS sequence"/>
</dbReference>
<keyword evidence="2" id="KW-1185">Reference proteome</keyword>
<gene>
    <name evidence="1" type="ORF">SAMN04488057_104204</name>
</gene>
<sequence>MVVQRGKTFFVYLPAGPEKGWEELGKALEIFLRELTDLTLTDLKAATR</sequence>
<accession>A0A1M7MB89</accession>
<evidence type="ECO:0000313" key="2">
    <source>
        <dbReference type="Proteomes" id="UP000184513"/>
    </source>
</evidence>
<evidence type="ECO:0000313" key="1">
    <source>
        <dbReference type="EMBL" id="SHM88093.1"/>
    </source>
</evidence>
<name>A0A1M7MB89_9BACT</name>
<dbReference type="STRING" id="388280.SAMN04488057_104204"/>
<organism evidence="1 2">
    <name type="scientific">Cyclobacterium lianum</name>
    <dbReference type="NCBI Taxonomy" id="388280"/>
    <lineage>
        <taxon>Bacteria</taxon>
        <taxon>Pseudomonadati</taxon>
        <taxon>Bacteroidota</taxon>
        <taxon>Cytophagia</taxon>
        <taxon>Cytophagales</taxon>
        <taxon>Cyclobacteriaceae</taxon>
        <taxon>Cyclobacterium</taxon>
    </lineage>
</organism>
<reference evidence="1 2" key="1">
    <citation type="submission" date="2016-11" db="EMBL/GenBank/DDBJ databases">
        <authorList>
            <person name="Jaros S."/>
            <person name="Januszkiewicz K."/>
            <person name="Wedrychowicz H."/>
        </authorList>
    </citation>
    <scope>NUCLEOTIDE SEQUENCE [LARGE SCALE GENOMIC DNA]</scope>
    <source>
        <strain evidence="1 2">CGMCC 1.6102</strain>
    </source>
</reference>